<dbReference type="InterPro" id="IPR023393">
    <property type="entry name" value="START-like_dom_sf"/>
</dbReference>
<comment type="caution">
    <text evidence="3">The sequence shown here is derived from an EMBL/GenBank/DDBJ whole genome shotgun (WGS) entry which is preliminary data.</text>
</comment>
<accession>N1V2B6</accession>
<evidence type="ECO:0000256" key="1">
    <source>
        <dbReference type="ARBA" id="ARBA00006817"/>
    </source>
</evidence>
<feature type="domain" description="Activator of Hsp90 ATPase homologue 1/2-like C-terminal" evidence="2">
    <location>
        <begin position="8"/>
        <end position="110"/>
    </location>
</feature>
<dbReference type="EMBL" id="ANPE02000130">
    <property type="protein sequence ID" value="EMY34144.1"/>
    <property type="molecule type" value="Genomic_DNA"/>
</dbReference>
<dbReference type="AlphaFoldDB" id="N1V2B6"/>
<comment type="similarity">
    <text evidence="1">Belongs to the AHA1 family.</text>
</comment>
<organism evidence="3 4">
    <name type="scientific">Arthrobacter crystallopoietes BAB-32</name>
    <dbReference type="NCBI Taxonomy" id="1246476"/>
    <lineage>
        <taxon>Bacteria</taxon>
        <taxon>Bacillati</taxon>
        <taxon>Actinomycetota</taxon>
        <taxon>Actinomycetes</taxon>
        <taxon>Micrococcales</taxon>
        <taxon>Micrococcaceae</taxon>
        <taxon>Crystallibacter</taxon>
    </lineage>
</organism>
<name>N1V2B6_9MICC</name>
<evidence type="ECO:0000313" key="4">
    <source>
        <dbReference type="Proteomes" id="UP000010729"/>
    </source>
</evidence>
<dbReference type="InterPro" id="IPR013538">
    <property type="entry name" value="ASHA1/2-like_C"/>
</dbReference>
<evidence type="ECO:0000313" key="3">
    <source>
        <dbReference type="EMBL" id="EMY34144.1"/>
    </source>
</evidence>
<dbReference type="CDD" id="cd07814">
    <property type="entry name" value="SRPBCC_CalC_Aha1-like"/>
    <property type="match status" value="1"/>
</dbReference>
<dbReference type="Gene3D" id="3.30.530.20">
    <property type="match status" value="1"/>
</dbReference>
<sequence length="115" mass="12782">MVGANRFHDAGIELDLMVGGTYRFTMQPPEGEPFHLGGRFLEIERPARLVYTFAWEEPAPDDRETLVTLTLADAGDATDLSLTQGSFATEERLELHRNGWTESFGKLRRLTAAAG</sequence>
<gene>
    <name evidence="3" type="ORF">D477_011216</name>
</gene>
<dbReference type="SUPFAM" id="SSF55961">
    <property type="entry name" value="Bet v1-like"/>
    <property type="match status" value="1"/>
</dbReference>
<protein>
    <submittedName>
        <fullName evidence="3">Activator of Hsp90 ATPase 1 family protein</fullName>
    </submittedName>
</protein>
<keyword evidence="4" id="KW-1185">Reference proteome</keyword>
<dbReference type="Proteomes" id="UP000010729">
    <property type="component" value="Unassembled WGS sequence"/>
</dbReference>
<dbReference type="Pfam" id="PF08327">
    <property type="entry name" value="AHSA1"/>
    <property type="match status" value="1"/>
</dbReference>
<proteinExistence type="inferred from homology"/>
<evidence type="ECO:0000259" key="2">
    <source>
        <dbReference type="Pfam" id="PF08327"/>
    </source>
</evidence>
<reference evidence="3 4" key="1">
    <citation type="journal article" date="2013" name="Genome Announc.">
        <title>Draft Genome Sequence of Arthrobacter crystallopoietes Strain BAB-32, Revealing Genes for Bioremediation.</title>
        <authorList>
            <person name="Joshi M.N."/>
            <person name="Pandit A.S."/>
            <person name="Sharma A."/>
            <person name="Pandya R.V."/>
            <person name="Desai S.M."/>
            <person name="Saxena A.K."/>
            <person name="Bagatharia S.B."/>
        </authorList>
    </citation>
    <scope>NUCLEOTIDE SEQUENCE [LARGE SCALE GENOMIC DNA]</scope>
    <source>
        <strain evidence="3 4">BAB-32</strain>
    </source>
</reference>